<organism evidence="1 2">
    <name type="scientific">Legionella jordanis</name>
    <dbReference type="NCBI Taxonomy" id="456"/>
    <lineage>
        <taxon>Bacteria</taxon>
        <taxon>Pseudomonadati</taxon>
        <taxon>Pseudomonadota</taxon>
        <taxon>Gammaproteobacteria</taxon>
        <taxon>Legionellales</taxon>
        <taxon>Legionellaceae</taxon>
        <taxon>Legionella</taxon>
    </lineage>
</organism>
<sequence length="85" mass="10072">MPKFESLQPNLQSFLDWLNGENTQYFLAYPDNMPQKKKLNSHDSNPLFLSGSKYQWISKFYLDVINLINYFTCLQEQFCLLPGKK</sequence>
<protein>
    <submittedName>
        <fullName evidence="1">Uncharacterized protein</fullName>
    </submittedName>
</protein>
<dbReference type="PATRIC" id="fig|456.5.peg.812"/>
<comment type="caution">
    <text evidence="1">The sequence shown here is derived from an EMBL/GenBank/DDBJ whole genome shotgun (WGS) entry which is preliminary data.</text>
</comment>
<proteinExistence type="predicted"/>
<dbReference type="Proteomes" id="UP000055035">
    <property type="component" value="Unassembled WGS sequence"/>
</dbReference>
<dbReference type="STRING" id="456.Ljor_0766"/>
<evidence type="ECO:0000313" key="1">
    <source>
        <dbReference type="EMBL" id="KTD16460.1"/>
    </source>
</evidence>
<dbReference type="AlphaFoldDB" id="A0A0W0V8M9"/>
<keyword evidence="2" id="KW-1185">Reference proteome</keyword>
<reference evidence="1 2" key="1">
    <citation type="submission" date="2015-11" db="EMBL/GenBank/DDBJ databases">
        <title>Genomic analysis of 38 Legionella species identifies large and diverse effector repertoires.</title>
        <authorList>
            <person name="Burstein D."/>
            <person name="Amaro F."/>
            <person name="Zusman T."/>
            <person name="Lifshitz Z."/>
            <person name="Cohen O."/>
            <person name="Gilbert J.A."/>
            <person name="Pupko T."/>
            <person name="Shuman H.A."/>
            <person name="Segal G."/>
        </authorList>
    </citation>
    <scope>NUCLEOTIDE SEQUENCE [LARGE SCALE GENOMIC DNA]</scope>
    <source>
        <strain evidence="1 2">BL-540</strain>
    </source>
</reference>
<gene>
    <name evidence="1" type="ORF">Ljor_0766</name>
</gene>
<name>A0A0W0V8M9_9GAMM</name>
<accession>A0A0W0V8M9</accession>
<dbReference type="RefSeq" id="WP_058470313.1">
    <property type="nucleotide sequence ID" value="NZ_CAAAIC010000002.1"/>
</dbReference>
<evidence type="ECO:0000313" key="2">
    <source>
        <dbReference type="Proteomes" id="UP000055035"/>
    </source>
</evidence>
<dbReference type="EMBL" id="LNYJ01000011">
    <property type="protein sequence ID" value="KTD16460.1"/>
    <property type="molecule type" value="Genomic_DNA"/>
</dbReference>